<comment type="caution">
    <text evidence="1">The sequence shown here is derived from an EMBL/GenBank/DDBJ whole genome shotgun (WGS) entry which is preliminary data.</text>
</comment>
<gene>
    <name evidence="1" type="ORF">KME65_17820</name>
</gene>
<dbReference type="Proteomes" id="UP000770889">
    <property type="component" value="Unassembled WGS sequence"/>
</dbReference>
<evidence type="ECO:0000313" key="2">
    <source>
        <dbReference type="Proteomes" id="UP000770889"/>
    </source>
</evidence>
<dbReference type="AlphaFoldDB" id="A0A944MDT4"/>
<protein>
    <submittedName>
        <fullName evidence="1">Uncharacterized protein</fullName>
    </submittedName>
</protein>
<dbReference type="EMBL" id="JAHHGM010000022">
    <property type="protein sequence ID" value="MBT2990819.1"/>
    <property type="molecule type" value="Genomic_DNA"/>
</dbReference>
<accession>A0A944MDT4</accession>
<sequence>MTDQTKSCFVISPIGEAESDVRKRSDQVLRHIIRPAAEACGYKAIRADEIDKPGIITSQVIQHVVGDPLVIADLTDTNPNVFYELAIRHAIRKPLVQIIKKGERIPFDVAGTRTIHFDHHDLDSVEAAKEGIIEQIKAAEKSPEDIETPISVSLDLQFLRQSENPEERSLADLVSAVTDVRNGLSKLEERVLMSGGEMSKMALHEMMEVMPRRIAKELGRSPKSLKSKRPVDPYLVKKFTRSINSKSGSATGILIALSFYKDQLPWLYEIGMEAYRRASSGDWKGARDILRDMRMMTEMSMESAWMEDWIGNEKEAFMLMEELPMLLERLADEAMMRSNDIEENHITKP</sequence>
<name>A0A944MDT4_9GAMM</name>
<reference evidence="1 2" key="1">
    <citation type="submission" date="2021-05" db="EMBL/GenBank/DDBJ databases">
        <title>Genetic and Functional Diversity in Clade A Lucinid endosymbionts from the Bahamas.</title>
        <authorList>
            <person name="Giani N.M."/>
            <person name="Engel A.S."/>
            <person name="Campbell B.J."/>
        </authorList>
    </citation>
    <scope>NUCLEOTIDE SEQUENCE [LARGE SCALE GENOMIC DNA]</scope>
    <source>
        <strain evidence="1">LUC16012Gg_MoonRockCtena</strain>
    </source>
</reference>
<organism evidence="1 2">
    <name type="scientific">Candidatus Thiodiazotropha taylori</name>
    <dbReference type="NCBI Taxonomy" id="2792791"/>
    <lineage>
        <taxon>Bacteria</taxon>
        <taxon>Pseudomonadati</taxon>
        <taxon>Pseudomonadota</taxon>
        <taxon>Gammaproteobacteria</taxon>
        <taxon>Chromatiales</taxon>
        <taxon>Sedimenticolaceae</taxon>
        <taxon>Candidatus Thiodiazotropha</taxon>
    </lineage>
</organism>
<proteinExistence type="predicted"/>
<evidence type="ECO:0000313" key="1">
    <source>
        <dbReference type="EMBL" id="MBT2990819.1"/>
    </source>
</evidence>